<evidence type="ECO:0000256" key="6">
    <source>
        <dbReference type="SAM" id="MobiDB-lite"/>
    </source>
</evidence>
<dbReference type="InterPro" id="IPR040456">
    <property type="entry name" value="RNase_H2_suB"/>
</dbReference>
<dbReference type="EMBL" id="KN831772">
    <property type="protein sequence ID" value="KIM45252.1"/>
    <property type="molecule type" value="Genomic_DNA"/>
</dbReference>
<protein>
    <recommendedName>
        <fullName evidence="2">Ribonuclease H2 subunit B</fullName>
    </recommendedName>
    <alternativeName>
        <fullName evidence="5">Ribonuclease HI subunit B</fullName>
    </alternativeName>
</protein>
<feature type="region of interest" description="Disordered" evidence="6">
    <location>
        <begin position="285"/>
        <end position="312"/>
    </location>
</feature>
<dbReference type="GO" id="GO:0005654">
    <property type="term" value="C:nucleoplasm"/>
    <property type="evidence" value="ECO:0007669"/>
    <property type="project" value="TreeGrafter"/>
</dbReference>
<feature type="domain" description="Rnh202 triple barrel" evidence="8">
    <location>
        <begin position="33"/>
        <end position="99"/>
    </location>
</feature>
<feature type="domain" description="Ribonuclease H2 subunit B wHTH" evidence="7">
    <location>
        <begin position="102"/>
        <end position="253"/>
    </location>
</feature>
<dbReference type="STRING" id="686832.A0A0C2YW92"/>
<keyword evidence="3" id="KW-0539">Nucleus</keyword>
<dbReference type="Pfam" id="PF17745">
    <property type="entry name" value="Ydr279_N"/>
    <property type="match status" value="1"/>
</dbReference>
<dbReference type="Proteomes" id="UP000053424">
    <property type="component" value="Unassembled WGS sequence"/>
</dbReference>
<evidence type="ECO:0000259" key="8">
    <source>
        <dbReference type="Pfam" id="PF17745"/>
    </source>
</evidence>
<reference evidence="10" key="2">
    <citation type="submission" date="2015-01" db="EMBL/GenBank/DDBJ databases">
        <title>Evolutionary Origins and Diversification of the Mycorrhizal Mutualists.</title>
        <authorList>
            <consortium name="DOE Joint Genome Institute"/>
            <consortium name="Mycorrhizal Genomics Consortium"/>
            <person name="Kohler A."/>
            <person name="Kuo A."/>
            <person name="Nagy L.G."/>
            <person name="Floudas D."/>
            <person name="Copeland A."/>
            <person name="Barry K.W."/>
            <person name="Cichocki N."/>
            <person name="Veneault-Fourrey C."/>
            <person name="LaButti K."/>
            <person name="Lindquist E.A."/>
            <person name="Lipzen A."/>
            <person name="Lundell T."/>
            <person name="Morin E."/>
            <person name="Murat C."/>
            <person name="Riley R."/>
            <person name="Ohm R."/>
            <person name="Sun H."/>
            <person name="Tunlid A."/>
            <person name="Henrissat B."/>
            <person name="Grigoriev I.V."/>
            <person name="Hibbett D.S."/>
            <person name="Martin F."/>
        </authorList>
    </citation>
    <scope>NUCLEOTIDE SEQUENCE [LARGE SCALE GENOMIC DNA]</scope>
    <source>
        <strain evidence="10">h7</strain>
    </source>
</reference>
<dbReference type="CDD" id="cd09270">
    <property type="entry name" value="RNase_H2-B"/>
    <property type="match status" value="1"/>
</dbReference>
<dbReference type="InterPro" id="IPR019024">
    <property type="entry name" value="RNase_H2_suB_wHTH"/>
</dbReference>
<dbReference type="GO" id="GO:0006401">
    <property type="term" value="P:RNA catabolic process"/>
    <property type="evidence" value="ECO:0007669"/>
    <property type="project" value="TreeGrafter"/>
</dbReference>
<evidence type="ECO:0000259" key="7">
    <source>
        <dbReference type="Pfam" id="PF09468"/>
    </source>
</evidence>
<evidence type="ECO:0000313" key="10">
    <source>
        <dbReference type="Proteomes" id="UP000053424"/>
    </source>
</evidence>
<accession>A0A0C2YW92</accession>
<dbReference type="Gene3D" id="2.20.25.530">
    <property type="match status" value="1"/>
</dbReference>
<organism evidence="9 10">
    <name type="scientific">Hebeloma cylindrosporum</name>
    <dbReference type="NCBI Taxonomy" id="76867"/>
    <lineage>
        <taxon>Eukaryota</taxon>
        <taxon>Fungi</taxon>
        <taxon>Dikarya</taxon>
        <taxon>Basidiomycota</taxon>
        <taxon>Agaricomycotina</taxon>
        <taxon>Agaricomycetes</taxon>
        <taxon>Agaricomycetidae</taxon>
        <taxon>Agaricales</taxon>
        <taxon>Agaricineae</taxon>
        <taxon>Hymenogastraceae</taxon>
        <taxon>Hebeloma</taxon>
    </lineage>
</organism>
<dbReference type="Gene3D" id="1.10.20.120">
    <property type="match status" value="1"/>
</dbReference>
<evidence type="ECO:0000256" key="4">
    <source>
        <dbReference type="ARBA" id="ARBA00024778"/>
    </source>
</evidence>
<dbReference type="GO" id="GO:0032299">
    <property type="term" value="C:ribonuclease H2 complex"/>
    <property type="evidence" value="ECO:0007669"/>
    <property type="project" value="InterPro"/>
</dbReference>
<dbReference type="AlphaFoldDB" id="A0A0C2YW92"/>
<name>A0A0C2YW92_HEBCY</name>
<proteinExistence type="predicted"/>
<reference evidence="9 10" key="1">
    <citation type="submission" date="2014-04" db="EMBL/GenBank/DDBJ databases">
        <authorList>
            <consortium name="DOE Joint Genome Institute"/>
            <person name="Kuo A."/>
            <person name="Gay G."/>
            <person name="Dore J."/>
            <person name="Kohler A."/>
            <person name="Nagy L.G."/>
            <person name="Floudas D."/>
            <person name="Copeland A."/>
            <person name="Barry K.W."/>
            <person name="Cichocki N."/>
            <person name="Veneault-Fourrey C."/>
            <person name="LaButti K."/>
            <person name="Lindquist E.A."/>
            <person name="Lipzen A."/>
            <person name="Lundell T."/>
            <person name="Morin E."/>
            <person name="Murat C."/>
            <person name="Sun H."/>
            <person name="Tunlid A."/>
            <person name="Henrissat B."/>
            <person name="Grigoriev I.V."/>
            <person name="Hibbett D.S."/>
            <person name="Martin F."/>
            <person name="Nordberg H.P."/>
            <person name="Cantor M.N."/>
            <person name="Hua S.X."/>
        </authorList>
    </citation>
    <scope>NUCLEOTIDE SEQUENCE [LARGE SCALE GENOMIC DNA]</scope>
    <source>
        <strain evidence="10">h7</strain>
    </source>
</reference>
<dbReference type="PANTHER" id="PTHR13383">
    <property type="entry name" value="RIBONUCLEASE H2 SUBUNIT B"/>
    <property type="match status" value="1"/>
</dbReference>
<evidence type="ECO:0000256" key="3">
    <source>
        <dbReference type="ARBA" id="ARBA00023242"/>
    </source>
</evidence>
<evidence type="ECO:0000256" key="2">
    <source>
        <dbReference type="ARBA" id="ARBA00019062"/>
    </source>
</evidence>
<dbReference type="OrthoDB" id="29098at2759"/>
<dbReference type="HOGENOM" id="CLU_058486_0_0_1"/>
<evidence type="ECO:0000256" key="5">
    <source>
        <dbReference type="ARBA" id="ARBA00033464"/>
    </source>
</evidence>
<comment type="subcellular location">
    <subcellularLocation>
        <location evidence="1">Nucleus</location>
    </subcellularLocation>
</comment>
<dbReference type="PANTHER" id="PTHR13383:SF11">
    <property type="entry name" value="RIBONUCLEASE H2 SUBUNIT B"/>
    <property type="match status" value="1"/>
</dbReference>
<feature type="compositionally biased region" description="Basic and acidic residues" evidence="6">
    <location>
        <begin position="285"/>
        <end position="295"/>
    </location>
</feature>
<comment type="function">
    <text evidence="4">Non catalytic subunit of RNase H2, an endonuclease that specifically degrades the RNA of RNA:DNA hybrids. Participates in DNA replication, possibly by mediating the removal of lagging-strand Okazaki fragment RNA primers during DNA replication. Mediates the excision of single ribonucleotides from DNA:RNA duplexes.</text>
</comment>
<keyword evidence="10" id="KW-1185">Reference proteome</keyword>
<gene>
    <name evidence="9" type="ORF">M413DRAFT_441934</name>
</gene>
<evidence type="ECO:0000256" key="1">
    <source>
        <dbReference type="ARBA" id="ARBA00004123"/>
    </source>
</evidence>
<dbReference type="Pfam" id="PF09468">
    <property type="entry name" value="RNase_H2-Ydr279"/>
    <property type="match status" value="1"/>
</dbReference>
<evidence type="ECO:0000313" key="9">
    <source>
        <dbReference type="EMBL" id="KIM45252.1"/>
    </source>
</evidence>
<dbReference type="InterPro" id="IPR041195">
    <property type="entry name" value="Rnh202_N"/>
</dbReference>
<sequence>MTLHFSLLPTDIIEFLSMSIDGSASQWPESKVALNLLRLPHPRTGFPCLFLPLEKLPSTLNQSNILLEIQAVSPPEERSWIVGEECIADGKLLMMTPVDPAFLLIRILQATQPVDGSTSQFRTADDLIGEAAKHISSSSESENNPALQLEDIIEFFSLACTTNALTRLCDMKEISSEIAVYRYSQSKFLEYLRTKVAHLQKCSAFDESQTLTRGLAKEGLMEDGKEELLNLARTHACCDLVAQYLPSDIRDVLLNSYDFSKLQNHIEANKEQIISNLAAAPKTKAKAEGKSTAADKKRKAGKPSQGVEKLKKANTTGMAKLSSFFGKA</sequence>